<dbReference type="AlphaFoldDB" id="A0A0K2U960"/>
<evidence type="ECO:0000313" key="2">
    <source>
        <dbReference type="EMBL" id="CDW34482.1"/>
    </source>
</evidence>
<protein>
    <submittedName>
        <fullName evidence="2">Putative LOC100572414 [Acyrthosiphon pisum]</fullName>
    </submittedName>
</protein>
<evidence type="ECO:0000259" key="1">
    <source>
        <dbReference type="Pfam" id="PF16087"/>
    </source>
</evidence>
<proteinExistence type="predicted"/>
<organism evidence="2">
    <name type="scientific">Lepeophtheirus salmonis</name>
    <name type="common">Salmon louse</name>
    <name type="synonym">Caligus salmonis</name>
    <dbReference type="NCBI Taxonomy" id="72036"/>
    <lineage>
        <taxon>Eukaryota</taxon>
        <taxon>Metazoa</taxon>
        <taxon>Ecdysozoa</taxon>
        <taxon>Arthropoda</taxon>
        <taxon>Crustacea</taxon>
        <taxon>Multicrustacea</taxon>
        <taxon>Hexanauplia</taxon>
        <taxon>Copepoda</taxon>
        <taxon>Siphonostomatoida</taxon>
        <taxon>Caligidae</taxon>
        <taxon>Lepeophtheirus</taxon>
    </lineage>
</organism>
<accession>A0A0K2U960</accession>
<dbReference type="InterPro" id="IPR032135">
    <property type="entry name" value="DUF4817"/>
</dbReference>
<dbReference type="OrthoDB" id="1903104at2759"/>
<sequence length="221" mass="25980">MEQYTLEQRLQIIKIYYKSGESLIQTYRALTPIYGQRNRPVKSTIQRFVKKFEYTYTLHNVPVPVRQRNALSVKNIVAASASIQDDPNLSLTRRSQLLGISVTSLWRILRKDLRLHPYKIKLTQELKPLDLFKRREFVKWAEGKFESDPDFQRKMIFSNEAHFWLNGFVNKQNMRYWAGKNPHMIHEAPLHPQKLLFGVDGMLAVLLGRTFLSTMTLTTLL</sequence>
<dbReference type="EMBL" id="HACA01017121">
    <property type="protein sequence ID" value="CDW34482.1"/>
    <property type="molecule type" value="Transcribed_RNA"/>
</dbReference>
<name>A0A0K2U960_LEPSM</name>
<feature type="domain" description="DUF4817" evidence="1">
    <location>
        <begin position="5"/>
        <end position="55"/>
    </location>
</feature>
<dbReference type="EMBL" id="HACA01017120">
    <property type="protein sequence ID" value="CDW34481.1"/>
    <property type="molecule type" value="Transcribed_RNA"/>
</dbReference>
<dbReference type="PANTHER" id="PTHR47326:SF1">
    <property type="entry name" value="HTH PSQ-TYPE DOMAIN-CONTAINING PROTEIN"/>
    <property type="match status" value="1"/>
</dbReference>
<reference evidence="2" key="1">
    <citation type="submission" date="2014-05" db="EMBL/GenBank/DDBJ databases">
        <authorList>
            <person name="Chronopoulou M."/>
        </authorList>
    </citation>
    <scope>NUCLEOTIDE SEQUENCE</scope>
    <source>
        <tissue evidence="2">Whole organism</tissue>
    </source>
</reference>
<dbReference type="PANTHER" id="PTHR47326">
    <property type="entry name" value="TRANSPOSABLE ELEMENT TC3 TRANSPOSASE-LIKE PROTEIN"/>
    <property type="match status" value="1"/>
</dbReference>
<dbReference type="Pfam" id="PF16087">
    <property type="entry name" value="DUF4817"/>
    <property type="match status" value="1"/>
</dbReference>